<dbReference type="AlphaFoldDB" id="A0A849I8F4"/>
<evidence type="ECO:0000313" key="1">
    <source>
        <dbReference type="EMBL" id="NNM72689.1"/>
    </source>
</evidence>
<sequence>MIAEPGVFEIVVPRRRYIIAYRIEVDRRTTSILGVFHAARGSREI</sequence>
<dbReference type="Proteomes" id="UP000564885">
    <property type="component" value="Unassembled WGS sequence"/>
</dbReference>
<keyword evidence="2" id="KW-1185">Reference proteome</keyword>
<gene>
    <name evidence="1" type="ORF">HJG44_09875</name>
</gene>
<name>A0A849I8F4_9HYPH</name>
<protein>
    <recommendedName>
        <fullName evidence="3">Type II toxin-antitoxin system RelE/ParE family toxin</fullName>
    </recommendedName>
</protein>
<organism evidence="1 2">
    <name type="scientific">Enterovirga aerilata</name>
    <dbReference type="NCBI Taxonomy" id="2730920"/>
    <lineage>
        <taxon>Bacteria</taxon>
        <taxon>Pseudomonadati</taxon>
        <taxon>Pseudomonadota</taxon>
        <taxon>Alphaproteobacteria</taxon>
        <taxon>Hyphomicrobiales</taxon>
        <taxon>Methylobacteriaceae</taxon>
        <taxon>Enterovirga</taxon>
    </lineage>
</organism>
<reference evidence="1 2" key="1">
    <citation type="submission" date="2020-04" db="EMBL/GenBank/DDBJ databases">
        <title>Enterovirga sp. isolate from soil.</title>
        <authorList>
            <person name="Chea S."/>
            <person name="Kim D.-U."/>
        </authorList>
    </citation>
    <scope>NUCLEOTIDE SEQUENCE [LARGE SCALE GENOMIC DNA]</scope>
    <source>
        <strain evidence="1 2">DB1703</strain>
    </source>
</reference>
<proteinExistence type="predicted"/>
<evidence type="ECO:0008006" key="3">
    <source>
        <dbReference type="Google" id="ProtNLM"/>
    </source>
</evidence>
<comment type="caution">
    <text evidence="1">The sequence shown here is derived from an EMBL/GenBank/DDBJ whole genome shotgun (WGS) entry which is preliminary data.</text>
</comment>
<accession>A0A849I8F4</accession>
<dbReference type="EMBL" id="JABEPP010000002">
    <property type="protein sequence ID" value="NNM72689.1"/>
    <property type="molecule type" value="Genomic_DNA"/>
</dbReference>
<dbReference type="RefSeq" id="WP_171218139.1">
    <property type="nucleotide sequence ID" value="NZ_JABEPP010000002.1"/>
</dbReference>
<evidence type="ECO:0000313" key="2">
    <source>
        <dbReference type="Proteomes" id="UP000564885"/>
    </source>
</evidence>